<feature type="region of interest" description="Disordered" evidence="6">
    <location>
        <begin position="96"/>
        <end position="157"/>
    </location>
</feature>
<evidence type="ECO:0000259" key="7">
    <source>
        <dbReference type="Pfam" id="PF05460"/>
    </source>
</evidence>
<keyword evidence="9" id="KW-1185">Reference proteome</keyword>
<dbReference type="Proteomes" id="UP001296104">
    <property type="component" value="Unassembled WGS sequence"/>
</dbReference>
<comment type="caution">
    <text evidence="8">The sequence shown here is derived from an EMBL/GenBank/DDBJ whole genome shotgun (WGS) entry which is preliminary data.</text>
</comment>
<feature type="compositionally biased region" description="Basic and acidic residues" evidence="6">
    <location>
        <begin position="194"/>
        <end position="204"/>
    </location>
</feature>
<evidence type="ECO:0000256" key="2">
    <source>
        <dbReference type="ARBA" id="ARBA00010840"/>
    </source>
</evidence>
<evidence type="ECO:0000256" key="4">
    <source>
        <dbReference type="ARBA" id="ARBA00023125"/>
    </source>
</evidence>
<dbReference type="Pfam" id="PF05460">
    <property type="entry name" value="ORC6"/>
    <property type="match status" value="1"/>
</dbReference>
<name>A0AAI8YW53_9PEZI</name>
<dbReference type="InterPro" id="IPR008721">
    <property type="entry name" value="ORC6_cyclin_first"/>
</dbReference>
<comment type="subcellular location">
    <subcellularLocation>
        <location evidence="1">Nucleus</location>
    </subcellularLocation>
</comment>
<dbReference type="GO" id="GO:0003677">
    <property type="term" value="F:DNA binding"/>
    <property type="evidence" value="ECO:0007669"/>
    <property type="project" value="UniProtKB-KW"/>
</dbReference>
<organism evidence="8 9">
    <name type="scientific">Lecanosticta acicola</name>
    <dbReference type="NCBI Taxonomy" id="111012"/>
    <lineage>
        <taxon>Eukaryota</taxon>
        <taxon>Fungi</taxon>
        <taxon>Dikarya</taxon>
        <taxon>Ascomycota</taxon>
        <taxon>Pezizomycotina</taxon>
        <taxon>Dothideomycetes</taxon>
        <taxon>Dothideomycetidae</taxon>
        <taxon>Mycosphaerellales</taxon>
        <taxon>Mycosphaerellaceae</taxon>
        <taxon>Lecanosticta</taxon>
    </lineage>
</organism>
<sequence length="412" mass="45184">MPAPVELSLASLLPTVAFLPPDLISLANSLLSQSRSKAASLSRDEEIARTYACCHIACKRLENRLELEIGKPSPPVAPRVYNKLYGYLDGVLGRVNAGGKGGGTPTRTPRKDVRSTSGNNTPGKENRTSVRTPTTNAIPSNAGTKRSHEETTDQHDIPGFAMPLARAVCKAIRAPAAAPHVLVGATAAVKELRGRVARREDGSNRKRRKTPQSAKSTRPTRSEEAEETVIAEGKWPALLVALCLLTAEKMKDQEDADMRKEAISAAKDACREKTVDTDLRSIGKDVDFYRLEAEDSGWLDMEWFSNVPEDIISAENDVDDAMDVDEDEVEEDVSTPMKKKKQPHKTPLRRKEKHGGKTADDLDVVGPAGLLPGLGTMFQPAIDWLSEERRRDFAQWEKGIMKEIIAVEQKAC</sequence>
<feature type="compositionally biased region" description="Basic residues" evidence="6">
    <location>
        <begin position="337"/>
        <end position="354"/>
    </location>
</feature>
<dbReference type="EMBL" id="CAVMBE010000014">
    <property type="protein sequence ID" value="CAK3939296.1"/>
    <property type="molecule type" value="Genomic_DNA"/>
</dbReference>
<feature type="domain" description="ORC6 first cyclin-like" evidence="7">
    <location>
        <begin position="11"/>
        <end position="93"/>
    </location>
</feature>
<protein>
    <submittedName>
        <fullName evidence="8">Origin recognition complex subunit 6 like</fullName>
    </submittedName>
</protein>
<keyword evidence="4" id="KW-0238">DNA-binding</keyword>
<keyword evidence="3" id="KW-0235">DNA replication</keyword>
<dbReference type="GO" id="GO:0006260">
    <property type="term" value="P:DNA replication"/>
    <property type="evidence" value="ECO:0007669"/>
    <property type="project" value="UniProtKB-KW"/>
</dbReference>
<feature type="compositionally biased region" description="Acidic residues" evidence="6">
    <location>
        <begin position="324"/>
        <end position="333"/>
    </location>
</feature>
<proteinExistence type="inferred from homology"/>
<evidence type="ECO:0000256" key="5">
    <source>
        <dbReference type="ARBA" id="ARBA00023242"/>
    </source>
</evidence>
<evidence type="ECO:0000313" key="9">
    <source>
        <dbReference type="Proteomes" id="UP001296104"/>
    </source>
</evidence>
<feature type="region of interest" description="Disordered" evidence="6">
    <location>
        <begin position="324"/>
        <end position="361"/>
    </location>
</feature>
<evidence type="ECO:0000256" key="6">
    <source>
        <dbReference type="SAM" id="MobiDB-lite"/>
    </source>
</evidence>
<dbReference type="GO" id="GO:0005664">
    <property type="term" value="C:nuclear origin of replication recognition complex"/>
    <property type="evidence" value="ECO:0007669"/>
    <property type="project" value="InterPro"/>
</dbReference>
<gene>
    <name evidence="8" type="ORF">LECACI_7A003071</name>
</gene>
<evidence type="ECO:0000256" key="3">
    <source>
        <dbReference type="ARBA" id="ARBA00022705"/>
    </source>
</evidence>
<comment type="similarity">
    <text evidence="2">Belongs to the ORC6 family.</text>
</comment>
<evidence type="ECO:0000256" key="1">
    <source>
        <dbReference type="ARBA" id="ARBA00004123"/>
    </source>
</evidence>
<feature type="region of interest" description="Disordered" evidence="6">
    <location>
        <begin position="194"/>
        <end position="229"/>
    </location>
</feature>
<accession>A0AAI8YW53</accession>
<keyword evidence="5" id="KW-0539">Nucleus</keyword>
<feature type="compositionally biased region" description="Polar residues" evidence="6">
    <location>
        <begin position="115"/>
        <end position="144"/>
    </location>
</feature>
<reference evidence="8" key="1">
    <citation type="submission" date="2023-11" db="EMBL/GenBank/DDBJ databases">
        <authorList>
            <person name="Alioto T."/>
            <person name="Alioto T."/>
            <person name="Gomez Garrido J."/>
        </authorList>
    </citation>
    <scope>NUCLEOTIDE SEQUENCE</scope>
</reference>
<feature type="compositionally biased region" description="Basic and acidic residues" evidence="6">
    <location>
        <begin position="146"/>
        <end position="156"/>
    </location>
</feature>
<evidence type="ECO:0000313" key="8">
    <source>
        <dbReference type="EMBL" id="CAK3939296.1"/>
    </source>
</evidence>
<dbReference type="AlphaFoldDB" id="A0AAI8YW53"/>